<dbReference type="EMBL" id="JEWH01000001">
    <property type="protein sequence ID" value="EXB07621.1"/>
    <property type="molecule type" value="Genomic_DNA"/>
</dbReference>
<evidence type="ECO:0000259" key="2">
    <source>
        <dbReference type="Pfam" id="PF00535"/>
    </source>
</evidence>
<accession>A0A009IB47</accession>
<dbReference type="PANTHER" id="PTHR43685:SF2">
    <property type="entry name" value="GLYCOSYLTRANSFERASE 2-LIKE DOMAIN-CONTAINING PROTEIN"/>
    <property type="match status" value="1"/>
</dbReference>
<feature type="transmembrane region" description="Helical" evidence="1">
    <location>
        <begin position="305"/>
        <end position="329"/>
    </location>
</feature>
<keyword evidence="3" id="KW-0808">Transferase</keyword>
<dbReference type="SUPFAM" id="SSF53448">
    <property type="entry name" value="Nucleotide-diphospho-sugar transferases"/>
    <property type="match status" value="1"/>
</dbReference>
<dbReference type="Gene3D" id="3.90.550.10">
    <property type="entry name" value="Spore Coat Polysaccharide Biosynthesis Protein SpsA, Chain A"/>
    <property type="match status" value="1"/>
</dbReference>
<keyword evidence="1" id="KW-1133">Transmembrane helix</keyword>
<dbReference type="GO" id="GO:0016740">
    <property type="term" value="F:transferase activity"/>
    <property type="evidence" value="ECO:0007669"/>
    <property type="project" value="UniProtKB-KW"/>
</dbReference>
<comment type="caution">
    <text evidence="3">The sequence shown here is derived from an EMBL/GenBank/DDBJ whole genome shotgun (WGS) entry which is preliminary data.</text>
</comment>
<sequence length="339" mass="39410">MFVSVIVPSYNHDQYLEDRIESILNQSYSQFEVILLDDLSPDHSAEILAKYKSHPKVSHCIINEQNSGSTFCQWNKGMHLAKGDLIWIAESDDVADLQFLEKLVPHFEKNPKLVLAYSQSHRMNAQGEVTGSWKDFTDQVDSKLFENDFEMNGLEYIERFLNAQNTIPNASGVIFKKQTYFDVGGANPSLRFIGDWEIWAKIVSQGDIFFTHECLNYFRYHDTSVIAQAKKKKDHFEVRRQVILLRQSMSQFLKDYSKTHPEAKKAYCINQQSLSKELRKNASLAIRRRYYDRIIPTSITALQTLPFYVVPFYILKLLIQFILSTCLVAPYKIILKQPR</sequence>
<organism evidence="3 4">
    <name type="scientific">Acinetobacter baumannii (strain 1295743)</name>
    <dbReference type="NCBI Taxonomy" id="1310613"/>
    <lineage>
        <taxon>Bacteria</taxon>
        <taxon>Pseudomonadati</taxon>
        <taxon>Pseudomonadota</taxon>
        <taxon>Gammaproteobacteria</taxon>
        <taxon>Moraxellales</taxon>
        <taxon>Moraxellaceae</taxon>
        <taxon>Acinetobacter</taxon>
        <taxon>Acinetobacter calcoaceticus/baumannii complex</taxon>
    </lineage>
</organism>
<dbReference type="Pfam" id="PF00535">
    <property type="entry name" value="Glycos_transf_2"/>
    <property type="match status" value="1"/>
</dbReference>
<dbReference type="RefSeq" id="WP_000498151.1">
    <property type="nucleotide sequence ID" value="NZ_JEWH01000001.1"/>
</dbReference>
<evidence type="ECO:0000313" key="3">
    <source>
        <dbReference type="EMBL" id="EXB07621.1"/>
    </source>
</evidence>
<evidence type="ECO:0000256" key="1">
    <source>
        <dbReference type="SAM" id="Phobius"/>
    </source>
</evidence>
<proteinExistence type="predicted"/>
<dbReference type="AlphaFoldDB" id="A0A009IB47"/>
<dbReference type="InterPro" id="IPR029044">
    <property type="entry name" value="Nucleotide-diphossugar_trans"/>
</dbReference>
<dbReference type="InterPro" id="IPR001173">
    <property type="entry name" value="Glyco_trans_2-like"/>
</dbReference>
<dbReference type="PATRIC" id="fig|1310613.3.peg.15"/>
<keyword evidence="1" id="KW-0472">Membrane</keyword>
<gene>
    <name evidence="3" type="ORF">J512_0015</name>
</gene>
<reference evidence="3 4" key="1">
    <citation type="submission" date="2014-02" db="EMBL/GenBank/DDBJ databases">
        <title>Comparative genomics and transcriptomics to identify genetic mechanisms underlying the emergence of carbapenem resistant Acinetobacter baumannii (CRAb).</title>
        <authorList>
            <person name="Harris A.D."/>
            <person name="Johnson K.J."/>
            <person name="George J."/>
            <person name="Shefchek K."/>
            <person name="Daugherty S.C."/>
            <person name="Parankush S."/>
            <person name="Sadzewicz L."/>
            <person name="Tallon L."/>
            <person name="Sengamalay N."/>
            <person name="Hazen T.H."/>
            <person name="Rasko D.A."/>
        </authorList>
    </citation>
    <scope>NUCLEOTIDE SEQUENCE [LARGE SCALE GENOMIC DNA]</scope>
    <source>
        <strain evidence="3 4">1295743</strain>
    </source>
</reference>
<dbReference type="PANTHER" id="PTHR43685">
    <property type="entry name" value="GLYCOSYLTRANSFERASE"/>
    <property type="match status" value="1"/>
</dbReference>
<protein>
    <submittedName>
        <fullName evidence="3">Glycosyl transferase 2 family protein</fullName>
    </submittedName>
</protein>
<keyword evidence="1" id="KW-0812">Transmembrane</keyword>
<evidence type="ECO:0000313" key="4">
    <source>
        <dbReference type="Proteomes" id="UP000020595"/>
    </source>
</evidence>
<feature type="domain" description="Glycosyltransferase 2-like" evidence="2">
    <location>
        <begin position="4"/>
        <end position="122"/>
    </location>
</feature>
<dbReference type="Proteomes" id="UP000020595">
    <property type="component" value="Unassembled WGS sequence"/>
</dbReference>
<name>A0A009IB47_ACIB9</name>
<dbReference type="InterPro" id="IPR050834">
    <property type="entry name" value="Glycosyltransf_2"/>
</dbReference>